<comment type="subcellular location">
    <subcellularLocation>
        <location evidence="6">Cell membrane</location>
        <topology evidence="6">Multi-pass membrane protein</topology>
    </subcellularLocation>
    <subcellularLocation>
        <location evidence="1">Membrane</location>
        <topology evidence="1">Multi-pass membrane protein</topology>
    </subcellularLocation>
</comment>
<proteinExistence type="inferred from homology"/>
<feature type="transmembrane region" description="Helical" evidence="6">
    <location>
        <begin position="31"/>
        <end position="51"/>
    </location>
</feature>
<evidence type="ECO:0000256" key="5">
    <source>
        <dbReference type="ARBA" id="ARBA00023136"/>
    </source>
</evidence>
<feature type="region of interest" description="Disordered" evidence="7">
    <location>
        <begin position="428"/>
        <end position="447"/>
    </location>
</feature>
<dbReference type="Pfam" id="PF04515">
    <property type="entry name" value="Choline_transpo"/>
    <property type="match status" value="1"/>
</dbReference>
<dbReference type="InterPro" id="IPR007603">
    <property type="entry name" value="Choline_transptr-like"/>
</dbReference>
<feature type="transmembrane region" description="Helical" evidence="6">
    <location>
        <begin position="202"/>
        <end position="221"/>
    </location>
</feature>
<evidence type="ECO:0000313" key="8">
    <source>
        <dbReference type="EMBL" id="CAE0826741.1"/>
    </source>
</evidence>
<feature type="transmembrane region" description="Helical" evidence="6">
    <location>
        <begin position="98"/>
        <end position="119"/>
    </location>
</feature>
<dbReference type="GO" id="GO:0005886">
    <property type="term" value="C:plasma membrane"/>
    <property type="evidence" value="ECO:0007669"/>
    <property type="project" value="UniProtKB-SubCell"/>
</dbReference>
<feature type="region of interest" description="Disordered" evidence="7">
    <location>
        <begin position="492"/>
        <end position="525"/>
    </location>
</feature>
<feature type="compositionally biased region" description="Basic and acidic residues" evidence="7">
    <location>
        <begin position="510"/>
        <end position="525"/>
    </location>
</feature>
<dbReference type="AlphaFoldDB" id="A0A7S4LG15"/>
<evidence type="ECO:0000256" key="4">
    <source>
        <dbReference type="ARBA" id="ARBA00022989"/>
    </source>
</evidence>
<evidence type="ECO:0000256" key="3">
    <source>
        <dbReference type="ARBA" id="ARBA00022692"/>
    </source>
</evidence>
<sequence length="525" mass="58978">MGYPGEDPNAHRNFEQVSVEDRFKHSKCVDIIWAIIALIILILQIVYAAIVQTQNDHKNGWNFATQDYPEAAKWLGIMIGLSFAFAIGFTIILKFNPLVFFVLVLLVSIIGFPFVGYAFAKFNALWGWAIMTWVISFLIFVWAAIHAKRIKKAAALLKACWVPADKYKSLWLFALVNAILACGYGYLTLCFAAGWFRGTHWNYVWEYVVGLIFICLTANWFKHNMHCTSSRAAAIWYWKNAYNELPAKPVFDSFKAAWIKCFGSVFAADALRPILGLFTCWSVKHLTIPASKFASIFAFAHQRLYGKGYIPSSKGAHAVLNEEMVKDATQTVWVADYILTLASLLGGVSVGGSTALIASTDTLHLGWGWFFAIGGLITGTCLVSIFLSVLSGCAEATWFCFAEKYHVLLHHDEPTYKAICTAAGIEPQEAPPPGAVERAPSERRPTWHDEPFIPKYPTYRETMWKSHISSVDDHQDRASKQMRQIDTLLKELDSRRGASPPSSLAGYHDNSFEMPRDTHVMDMDH</sequence>
<keyword evidence="3 6" id="KW-0812">Transmembrane</keyword>
<dbReference type="PANTHER" id="PTHR12385:SF4">
    <property type="entry name" value="PROTEIN PNS1"/>
    <property type="match status" value="1"/>
</dbReference>
<evidence type="ECO:0000256" key="1">
    <source>
        <dbReference type="ARBA" id="ARBA00004141"/>
    </source>
</evidence>
<feature type="transmembrane region" description="Helical" evidence="6">
    <location>
        <begin position="170"/>
        <end position="196"/>
    </location>
</feature>
<evidence type="ECO:0000256" key="7">
    <source>
        <dbReference type="SAM" id="MobiDB-lite"/>
    </source>
</evidence>
<feature type="transmembrane region" description="Helical" evidence="6">
    <location>
        <begin position="334"/>
        <end position="357"/>
    </location>
</feature>
<gene>
    <name evidence="8" type="ORF">EGYM00163_LOCUS37998</name>
</gene>
<feature type="transmembrane region" description="Helical" evidence="6">
    <location>
        <begin position="125"/>
        <end position="145"/>
    </location>
</feature>
<reference evidence="8" key="1">
    <citation type="submission" date="2021-01" db="EMBL/GenBank/DDBJ databases">
        <authorList>
            <person name="Corre E."/>
            <person name="Pelletier E."/>
            <person name="Niang G."/>
            <person name="Scheremetjew M."/>
            <person name="Finn R."/>
            <person name="Kale V."/>
            <person name="Holt S."/>
            <person name="Cochrane G."/>
            <person name="Meng A."/>
            <person name="Brown T."/>
            <person name="Cohen L."/>
        </authorList>
    </citation>
    <scope>NUCLEOTIDE SEQUENCE</scope>
    <source>
        <strain evidence="8">CCMP1594</strain>
    </source>
</reference>
<keyword evidence="5 6" id="KW-0472">Membrane</keyword>
<comment type="similarity">
    <text evidence="2 6">Belongs to the CTL (choline transporter-like) family.</text>
</comment>
<accession>A0A7S4LG15</accession>
<evidence type="ECO:0000256" key="2">
    <source>
        <dbReference type="ARBA" id="ARBA00007168"/>
    </source>
</evidence>
<dbReference type="PANTHER" id="PTHR12385">
    <property type="entry name" value="CHOLINE TRANSPORTER-LIKE (SLC FAMILY 44)"/>
    <property type="match status" value="1"/>
</dbReference>
<protein>
    <recommendedName>
        <fullName evidence="6">Choline transporter-like protein</fullName>
    </recommendedName>
</protein>
<dbReference type="EMBL" id="HBJA01110202">
    <property type="protein sequence ID" value="CAE0826741.1"/>
    <property type="molecule type" value="Transcribed_RNA"/>
</dbReference>
<comment type="function">
    <text evidence="6">Choline transporter.</text>
</comment>
<keyword evidence="4 6" id="KW-1133">Transmembrane helix</keyword>
<feature type="transmembrane region" description="Helical" evidence="6">
    <location>
        <begin position="71"/>
        <end position="91"/>
    </location>
</feature>
<dbReference type="GO" id="GO:0022857">
    <property type="term" value="F:transmembrane transporter activity"/>
    <property type="evidence" value="ECO:0007669"/>
    <property type="project" value="UniProtKB-UniRule"/>
</dbReference>
<feature type="transmembrane region" description="Helical" evidence="6">
    <location>
        <begin position="369"/>
        <end position="390"/>
    </location>
</feature>
<organism evidence="8">
    <name type="scientific">Eutreptiella gymnastica</name>
    <dbReference type="NCBI Taxonomy" id="73025"/>
    <lineage>
        <taxon>Eukaryota</taxon>
        <taxon>Discoba</taxon>
        <taxon>Euglenozoa</taxon>
        <taxon>Euglenida</taxon>
        <taxon>Spirocuta</taxon>
        <taxon>Euglenophyceae</taxon>
        <taxon>Eutreptiales</taxon>
        <taxon>Eutreptiaceae</taxon>
        <taxon>Eutreptiella</taxon>
    </lineage>
</organism>
<name>A0A7S4LG15_9EUGL</name>
<evidence type="ECO:0000256" key="6">
    <source>
        <dbReference type="RuleBase" id="RU368066"/>
    </source>
</evidence>